<dbReference type="RefSeq" id="WP_322790823.1">
    <property type="nucleotide sequence ID" value="NZ_CAJZAH010000004.1"/>
</dbReference>
<evidence type="ECO:0000259" key="1">
    <source>
        <dbReference type="Pfam" id="PF03372"/>
    </source>
</evidence>
<accession>A0ABN7Z6V8</accession>
<evidence type="ECO:0000313" key="3">
    <source>
        <dbReference type="Proteomes" id="UP000721236"/>
    </source>
</evidence>
<keyword evidence="3" id="KW-1185">Reference proteome</keyword>
<dbReference type="SUPFAM" id="SSF56219">
    <property type="entry name" value="DNase I-like"/>
    <property type="match status" value="1"/>
</dbReference>
<proteinExistence type="predicted"/>
<dbReference type="Proteomes" id="UP000721236">
    <property type="component" value="Unassembled WGS sequence"/>
</dbReference>
<comment type="caution">
    <text evidence="2">The sequence shown here is derived from an EMBL/GenBank/DDBJ whole genome shotgun (WGS) entry which is preliminary data.</text>
</comment>
<dbReference type="PANTHER" id="PTHR14859">
    <property type="entry name" value="CALCOFLUOR WHITE HYPERSENSITIVE PROTEIN PRECURSOR"/>
    <property type="match status" value="1"/>
</dbReference>
<organism evidence="2 3">
    <name type="scientific">Cupriavidus respiraculi</name>
    <dbReference type="NCBI Taxonomy" id="195930"/>
    <lineage>
        <taxon>Bacteria</taxon>
        <taxon>Pseudomonadati</taxon>
        <taxon>Pseudomonadota</taxon>
        <taxon>Betaproteobacteria</taxon>
        <taxon>Burkholderiales</taxon>
        <taxon>Burkholderiaceae</taxon>
        <taxon>Cupriavidus</taxon>
    </lineage>
</organism>
<gene>
    <name evidence="2" type="ORF">LMG21510_03966</name>
</gene>
<evidence type="ECO:0000313" key="2">
    <source>
        <dbReference type="EMBL" id="CAG9180025.1"/>
    </source>
</evidence>
<dbReference type="EMBL" id="CAJZAH010000004">
    <property type="protein sequence ID" value="CAG9180025.1"/>
    <property type="molecule type" value="Genomic_DNA"/>
</dbReference>
<dbReference type="InterPro" id="IPR051916">
    <property type="entry name" value="GPI-anchor_lipid_remodeler"/>
</dbReference>
<dbReference type="Gene3D" id="3.60.10.10">
    <property type="entry name" value="Endonuclease/exonuclease/phosphatase"/>
    <property type="match status" value="1"/>
</dbReference>
<dbReference type="InterPro" id="IPR036691">
    <property type="entry name" value="Endo/exonu/phosph_ase_sf"/>
</dbReference>
<feature type="domain" description="Endonuclease/exonuclease/phosphatase" evidence="1">
    <location>
        <begin position="54"/>
        <end position="271"/>
    </location>
</feature>
<reference evidence="2 3" key="1">
    <citation type="submission" date="2021-08" db="EMBL/GenBank/DDBJ databases">
        <authorList>
            <person name="Peeters C."/>
        </authorList>
    </citation>
    <scope>NUCLEOTIDE SEQUENCE [LARGE SCALE GENOMIC DNA]</scope>
    <source>
        <strain evidence="2 3">LMG 21510</strain>
    </source>
</reference>
<sequence>MKTGYENTNDVADLDGAADVATAVEALVAGDRSGTAGTVDTAGAVALPTTIEVASYNVHGGVGTDGRFMPKRVAGVLNEIAADIIALQEVESRTTGFDMLRFLAEHTGYHAIPGPTLVRPDGEYGNALLTRFAPLSTRRLDLSVPRREPRGAIDAMLACTVSEGEHFPLRVIATHLGLWPKERRLQVKRLLSSLREQPGVPTVLLGDVNEWFLWGRPLRWLHAYFERAPHVATFPSRLPVFALDRIWSSPRAVLVSVASHRSELARCASDHLPLVSRLRLFPG</sequence>
<dbReference type="Pfam" id="PF03372">
    <property type="entry name" value="Exo_endo_phos"/>
    <property type="match status" value="1"/>
</dbReference>
<name>A0ABN7Z6V8_9BURK</name>
<protein>
    <recommendedName>
        <fullName evidence="1">Endonuclease/exonuclease/phosphatase domain-containing protein</fullName>
    </recommendedName>
</protein>
<dbReference type="InterPro" id="IPR005135">
    <property type="entry name" value="Endo/exonuclease/phosphatase"/>
</dbReference>
<dbReference type="PANTHER" id="PTHR14859:SF1">
    <property type="entry name" value="PGAP2-INTERACTING PROTEIN"/>
    <property type="match status" value="1"/>
</dbReference>